<protein>
    <submittedName>
        <fullName evidence="1">Uncharacterized protein</fullName>
    </submittedName>
</protein>
<dbReference type="eggNOG" id="ENOG502ZJ25">
    <property type="taxonomic scope" value="Bacteria"/>
</dbReference>
<dbReference type="EMBL" id="JRJU01000068">
    <property type="protein sequence ID" value="KHF37834.1"/>
    <property type="molecule type" value="Genomic_DNA"/>
</dbReference>
<accession>A0A0B0ICS7</accession>
<dbReference type="AlphaFoldDB" id="A0A0B0ICS7"/>
<sequence length="79" mass="9427">MNKDQQEHMLFLEEQLRWAKEQDRILANIEDKLYEMKKIAEYASEHSLSALEVEKLNSQLNGLKEEIQCLEKQLQPMVH</sequence>
<proteinExistence type="predicted"/>
<evidence type="ECO:0000313" key="1">
    <source>
        <dbReference type="EMBL" id="KHF37834.1"/>
    </source>
</evidence>
<organism evidence="1 2">
    <name type="scientific">Halalkalibacter okhensis</name>
    <dbReference type="NCBI Taxonomy" id="333138"/>
    <lineage>
        <taxon>Bacteria</taxon>
        <taxon>Bacillati</taxon>
        <taxon>Bacillota</taxon>
        <taxon>Bacilli</taxon>
        <taxon>Bacillales</taxon>
        <taxon>Bacillaceae</taxon>
        <taxon>Halalkalibacter</taxon>
    </lineage>
</organism>
<comment type="caution">
    <text evidence="1">The sequence shown here is derived from an EMBL/GenBank/DDBJ whole genome shotgun (WGS) entry which is preliminary data.</text>
</comment>
<gene>
    <name evidence="1" type="ORF">LQ50_25165</name>
</gene>
<dbReference type="OrthoDB" id="2887155at2"/>
<dbReference type="RefSeq" id="WP_034634104.1">
    <property type="nucleotide sequence ID" value="NZ_JRJU01000068.1"/>
</dbReference>
<dbReference type="Proteomes" id="UP000030832">
    <property type="component" value="Unassembled WGS sequence"/>
</dbReference>
<evidence type="ECO:0000313" key="2">
    <source>
        <dbReference type="Proteomes" id="UP000030832"/>
    </source>
</evidence>
<keyword evidence="2" id="KW-1185">Reference proteome</keyword>
<reference evidence="1 2" key="1">
    <citation type="submission" date="2014-09" db="EMBL/GenBank/DDBJ databases">
        <title>Genome sequencing and annotation of Bacillus Okhensis strain Kh10-101T.</title>
        <authorList>
            <person name="Prakash J.S."/>
        </authorList>
    </citation>
    <scope>NUCLEOTIDE SEQUENCE [LARGE SCALE GENOMIC DNA]</scope>
    <source>
        <strain evidence="2">Kh10-101T</strain>
    </source>
</reference>
<name>A0A0B0ICS7_9BACI</name>